<accession>A0AA36EXX3</accession>
<protein>
    <submittedName>
        <fullName evidence="2">Uncharacterized protein</fullName>
    </submittedName>
</protein>
<gene>
    <name evidence="2" type="ORF">OCTVUL_1B029466</name>
</gene>
<proteinExistence type="predicted"/>
<evidence type="ECO:0000313" key="3">
    <source>
        <dbReference type="Proteomes" id="UP001162480"/>
    </source>
</evidence>
<organism evidence="2 3">
    <name type="scientific">Octopus vulgaris</name>
    <name type="common">Common octopus</name>
    <dbReference type="NCBI Taxonomy" id="6645"/>
    <lineage>
        <taxon>Eukaryota</taxon>
        <taxon>Metazoa</taxon>
        <taxon>Spiralia</taxon>
        <taxon>Lophotrochozoa</taxon>
        <taxon>Mollusca</taxon>
        <taxon>Cephalopoda</taxon>
        <taxon>Coleoidea</taxon>
        <taxon>Octopodiformes</taxon>
        <taxon>Octopoda</taxon>
        <taxon>Incirrata</taxon>
        <taxon>Octopodidae</taxon>
        <taxon>Octopus</taxon>
    </lineage>
</organism>
<evidence type="ECO:0000256" key="1">
    <source>
        <dbReference type="SAM" id="MobiDB-lite"/>
    </source>
</evidence>
<sequence length="146" mass="16701">MKRAKTKKSPQSWKFLIKESTDALHLIEVRMTKLQEQDPNAKRLSKLQIVADGHSCFKAIYNDKMESFIEGSITVYFKKVDSRNKPLEPSANSPEQMNRSSFYGEKQLLPLIAQKLQDIPLPDVLEESELSSDNNDEQNIKSETEG</sequence>
<feature type="region of interest" description="Disordered" evidence="1">
    <location>
        <begin position="123"/>
        <end position="146"/>
    </location>
</feature>
<dbReference type="Proteomes" id="UP001162480">
    <property type="component" value="Chromosome 2"/>
</dbReference>
<dbReference type="AlphaFoldDB" id="A0AA36EXX3"/>
<name>A0AA36EXX3_OCTVU</name>
<feature type="compositionally biased region" description="Acidic residues" evidence="1">
    <location>
        <begin position="124"/>
        <end position="136"/>
    </location>
</feature>
<reference evidence="2" key="1">
    <citation type="submission" date="2023-08" db="EMBL/GenBank/DDBJ databases">
        <authorList>
            <person name="Alioto T."/>
            <person name="Alioto T."/>
            <person name="Gomez Garrido J."/>
        </authorList>
    </citation>
    <scope>NUCLEOTIDE SEQUENCE</scope>
</reference>
<dbReference type="EMBL" id="OX597815">
    <property type="protein sequence ID" value="CAI9717364.1"/>
    <property type="molecule type" value="Genomic_DNA"/>
</dbReference>
<keyword evidence="3" id="KW-1185">Reference proteome</keyword>
<evidence type="ECO:0000313" key="2">
    <source>
        <dbReference type="EMBL" id="CAI9717364.1"/>
    </source>
</evidence>